<keyword evidence="2" id="KW-1185">Reference proteome</keyword>
<comment type="caution">
    <text evidence="1">The sequence shown here is derived from an EMBL/GenBank/DDBJ whole genome shotgun (WGS) entry which is preliminary data.</text>
</comment>
<protein>
    <recommendedName>
        <fullName evidence="3">Rubrerythrin diiron-binding domain-containing protein</fullName>
    </recommendedName>
</protein>
<organism evidence="1 2">
    <name type="scientific">Sporolactobacillus shoreicorticis</name>
    <dbReference type="NCBI Taxonomy" id="1923877"/>
    <lineage>
        <taxon>Bacteria</taxon>
        <taxon>Bacillati</taxon>
        <taxon>Bacillota</taxon>
        <taxon>Bacilli</taxon>
        <taxon>Bacillales</taxon>
        <taxon>Sporolactobacillaceae</taxon>
        <taxon>Sporolactobacillus</taxon>
    </lineage>
</organism>
<dbReference type="Proteomes" id="UP001597399">
    <property type="component" value="Unassembled WGS sequence"/>
</dbReference>
<name>A0ABW5S7Z8_9BACL</name>
<evidence type="ECO:0000313" key="1">
    <source>
        <dbReference type="EMBL" id="MFD2695282.1"/>
    </source>
</evidence>
<dbReference type="RefSeq" id="WP_253061075.1">
    <property type="nucleotide sequence ID" value="NZ_JAMXWM010000007.1"/>
</dbReference>
<evidence type="ECO:0008006" key="3">
    <source>
        <dbReference type="Google" id="ProtNLM"/>
    </source>
</evidence>
<reference evidence="2" key="1">
    <citation type="journal article" date="2019" name="Int. J. Syst. Evol. Microbiol.">
        <title>The Global Catalogue of Microorganisms (GCM) 10K type strain sequencing project: providing services to taxonomists for standard genome sequencing and annotation.</title>
        <authorList>
            <consortium name="The Broad Institute Genomics Platform"/>
            <consortium name="The Broad Institute Genome Sequencing Center for Infectious Disease"/>
            <person name="Wu L."/>
            <person name="Ma J."/>
        </authorList>
    </citation>
    <scope>NUCLEOTIDE SEQUENCE [LARGE SCALE GENOMIC DNA]</scope>
    <source>
        <strain evidence="2">TISTR 2466</strain>
    </source>
</reference>
<accession>A0ABW5S7Z8</accession>
<dbReference type="SUPFAM" id="SSF47240">
    <property type="entry name" value="Ferritin-like"/>
    <property type="match status" value="1"/>
</dbReference>
<dbReference type="CDD" id="cd00657">
    <property type="entry name" value="Ferritin_like"/>
    <property type="match status" value="1"/>
</dbReference>
<dbReference type="Gene3D" id="1.20.120.660">
    <property type="entry name" value="IL-4 antagonist (De novo design) like domain"/>
    <property type="match status" value="1"/>
</dbReference>
<dbReference type="InterPro" id="IPR009078">
    <property type="entry name" value="Ferritin-like_SF"/>
</dbReference>
<sequence length="141" mass="16431">MPLGENTQTLNRVRSAVQRARFMNSCFRTLFDGAKTKRERQELRALQKNEARIEEGFCVIYESISGGKPLVGIDANTDNTQPRTYLEGLRHCIEQELRNAEFYRESGDSVSDSELRARFYSAALDEQRHAAWLHYFYLLYK</sequence>
<dbReference type="EMBL" id="JBHUMQ010000039">
    <property type="protein sequence ID" value="MFD2695282.1"/>
    <property type="molecule type" value="Genomic_DNA"/>
</dbReference>
<gene>
    <name evidence="1" type="ORF">ACFSUE_16875</name>
</gene>
<proteinExistence type="predicted"/>
<evidence type="ECO:0000313" key="2">
    <source>
        <dbReference type="Proteomes" id="UP001597399"/>
    </source>
</evidence>